<dbReference type="AlphaFoldDB" id="A0A934U067"/>
<dbReference type="RefSeq" id="WP_201176828.1">
    <property type="nucleotide sequence ID" value="NZ_JAEPWM010000012.1"/>
</dbReference>
<gene>
    <name evidence="2" type="ORF">JJB11_22475</name>
</gene>
<organism evidence="2 3">
    <name type="scientific">Ramlibacter ginsenosidimutans</name>
    <dbReference type="NCBI Taxonomy" id="502333"/>
    <lineage>
        <taxon>Bacteria</taxon>
        <taxon>Pseudomonadati</taxon>
        <taxon>Pseudomonadota</taxon>
        <taxon>Betaproteobacteria</taxon>
        <taxon>Burkholderiales</taxon>
        <taxon>Comamonadaceae</taxon>
        <taxon>Ramlibacter</taxon>
    </lineage>
</organism>
<sequence>MASPTPWSTDEALDEPQRWLAASPLLDLQDPKLRLRVQSLVQLCTTDRQKALALYGYVKRLPLARRMKLRPRTAREVYDAGRGDASDKATLLVAMLRIAKLPSRIRAVTLSGEILRGMAPGSRGAYRPIVEVWLQERWIGTDTYIFDAACMAAARQRLRDLGWEWGYGIHVNGHMLWDGHEDAFLGGVPTECDLMVTGELGVFNDAGHLHASRAYRRQFSLLETLRWTLVAPLVDWGLRNLRSEAVRPIVHTSRFN</sequence>
<comment type="caution">
    <text evidence="2">The sequence shown here is derived from an EMBL/GenBank/DDBJ whole genome shotgun (WGS) entry which is preliminary data.</text>
</comment>
<name>A0A934U067_9BURK</name>
<dbReference type="Proteomes" id="UP000630528">
    <property type="component" value="Unassembled WGS sequence"/>
</dbReference>
<dbReference type="InterPro" id="IPR038765">
    <property type="entry name" value="Papain-like_cys_pep_sf"/>
</dbReference>
<evidence type="ECO:0000259" key="1">
    <source>
        <dbReference type="Pfam" id="PF01841"/>
    </source>
</evidence>
<dbReference type="Gene3D" id="3.10.620.30">
    <property type="match status" value="1"/>
</dbReference>
<reference evidence="2" key="1">
    <citation type="journal article" date="2012" name="J. Microbiol. Biotechnol.">
        <title>Ramlibacter ginsenosidimutans sp. nov., with ginsenoside-converting activity.</title>
        <authorList>
            <person name="Wang L."/>
            <person name="An D.S."/>
            <person name="Kim S.G."/>
            <person name="Jin F.X."/>
            <person name="Kim S.C."/>
            <person name="Lee S.T."/>
            <person name="Im W.T."/>
        </authorList>
    </citation>
    <scope>NUCLEOTIDE SEQUENCE</scope>
    <source>
        <strain evidence="2">KACC 17527</strain>
    </source>
</reference>
<proteinExistence type="predicted"/>
<dbReference type="Pfam" id="PF01841">
    <property type="entry name" value="Transglut_core"/>
    <property type="match status" value="1"/>
</dbReference>
<dbReference type="InterPro" id="IPR002931">
    <property type="entry name" value="Transglutaminase-like"/>
</dbReference>
<evidence type="ECO:0000313" key="2">
    <source>
        <dbReference type="EMBL" id="MBK6008872.1"/>
    </source>
</evidence>
<dbReference type="EMBL" id="JAEPWM010000012">
    <property type="protein sequence ID" value="MBK6008872.1"/>
    <property type="molecule type" value="Genomic_DNA"/>
</dbReference>
<keyword evidence="3" id="KW-1185">Reference proteome</keyword>
<accession>A0A934U067</accession>
<reference evidence="2" key="2">
    <citation type="submission" date="2021-01" db="EMBL/GenBank/DDBJ databases">
        <authorList>
            <person name="Kang M."/>
        </authorList>
    </citation>
    <scope>NUCLEOTIDE SEQUENCE</scope>
    <source>
        <strain evidence="2">KACC 17527</strain>
    </source>
</reference>
<protein>
    <submittedName>
        <fullName evidence="2">Transglutaminase family protein</fullName>
    </submittedName>
</protein>
<feature type="domain" description="Transglutaminase-like" evidence="1">
    <location>
        <begin position="38"/>
        <end position="142"/>
    </location>
</feature>
<evidence type="ECO:0000313" key="3">
    <source>
        <dbReference type="Proteomes" id="UP000630528"/>
    </source>
</evidence>
<dbReference type="SUPFAM" id="SSF54001">
    <property type="entry name" value="Cysteine proteinases"/>
    <property type="match status" value="1"/>
</dbReference>